<evidence type="ECO:0000313" key="2">
    <source>
        <dbReference type="Proteomes" id="UP000468591"/>
    </source>
</evidence>
<accession>A0A6P0C8T5</accession>
<reference evidence="1 2" key="1">
    <citation type="submission" date="2020-01" db="EMBL/GenBank/DDBJ databases">
        <title>Sulfitobacter sediminilitoris sp. nov., isolated from a tidal flat.</title>
        <authorList>
            <person name="Park S."/>
            <person name="Yoon J.-H."/>
        </authorList>
    </citation>
    <scope>NUCLEOTIDE SEQUENCE [LARGE SCALE GENOMIC DNA]</scope>
    <source>
        <strain evidence="1 2">JBTF-M27</strain>
    </source>
</reference>
<protein>
    <submittedName>
        <fullName evidence="1">Uncharacterized protein</fullName>
    </submittedName>
</protein>
<organism evidence="1 2">
    <name type="scientific">Sulfitobacter sediminilitoris</name>
    <dbReference type="NCBI Taxonomy" id="2698830"/>
    <lineage>
        <taxon>Bacteria</taxon>
        <taxon>Pseudomonadati</taxon>
        <taxon>Pseudomonadota</taxon>
        <taxon>Alphaproteobacteria</taxon>
        <taxon>Rhodobacterales</taxon>
        <taxon>Roseobacteraceae</taxon>
        <taxon>Sulfitobacter</taxon>
    </lineage>
</organism>
<dbReference type="Proteomes" id="UP000468591">
    <property type="component" value="Unassembled WGS sequence"/>
</dbReference>
<proteinExistence type="predicted"/>
<evidence type="ECO:0000313" key="1">
    <source>
        <dbReference type="EMBL" id="NEK21830.1"/>
    </source>
</evidence>
<dbReference type="RefSeq" id="WP_164352657.1">
    <property type="nucleotide sequence ID" value="NZ_JAABNT010000002.1"/>
</dbReference>
<dbReference type="AlphaFoldDB" id="A0A6P0C8T5"/>
<keyword evidence="2" id="KW-1185">Reference proteome</keyword>
<dbReference type="EMBL" id="JAABNT010000002">
    <property type="protein sequence ID" value="NEK21830.1"/>
    <property type="molecule type" value="Genomic_DNA"/>
</dbReference>
<comment type="caution">
    <text evidence="1">The sequence shown here is derived from an EMBL/GenBank/DDBJ whole genome shotgun (WGS) entry which is preliminary data.</text>
</comment>
<gene>
    <name evidence="1" type="ORF">GV827_05365</name>
</gene>
<sequence>MKHDIPQRRDPFRMLQTALAQDWQSIETIPLKGEGEFLVLTISGLIRLARNRKHYRKHREADGYGPQRTTVCAVDTGNYLGAIAWKWPDTSQGSEIKTPA</sequence>
<name>A0A6P0C8T5_9RHOB</name>